<keyword evidence="1" id="KW-1133">Transmembrane helix</keyword>
<reference evidence="2" key="1">
    <citation type="submission" date="2022-03" db="EMBL/GenBank/DDBJ databases">
        <title>Draft Genome Sequence of Firmicute Strain S0AB, a Heterotrophic Iron/Sulfur-Oxidizing Extreme Acidophile.</title>
        <authorList>
            <person name="Vergara E."/>
            <person name="Pakostova E."/>
            <person name="Johnson D.B."/>
            <person name="Holmes D.S."/>
        </authorList>
    </citation>
    <scope>NUCLEOTIDE SEQUENCE</scope>
    <source>
        <strain evidence="2">S0AB</strain>
    </source>
</reference>
<evidence type="ECO:0000313" key="3">
    <source>
        <dbReference type="Proteomes" id="UP001139263"/>
    </source>
</evidence>
<evidence type="ECO:0008006" key="4">
    <source>
        <dbReference type="Google" id="ProtNLM"/>
    </source>
</evidence>
<proteinExistence type="predicted"/>
<evidence type="ECO:0000313" key="2">
    <source>
        <dbReference type="EMBL" id="MCI0183027.1"/>
    </source>
</evidence>
<comment type="caution">
    <text evidence="2">The sequence shown here is derived from an EMBL/GenBank/DDBJ whole genome shotgun (WGS) entry which is preliminary data.</text>
</comment>
<evidence type="ECO:0000256" key="1">
    <source>
        <dbReference type="SAM" id="Phobius"/>
    </source>
</evidence>
<dbReference type="EMBL" id="JALBUF010000003">
    <property type="protein sequence ID" value="MCI0183027.1"/>
    <property type="molecule type" value="Genomic_DNA"/>
</dbReference>
<dbReference type="Proteomes" id="UP001139263">
    <property type="component" value="Unassembled WGS sequence"/>
</dbReference>
<dbReference type="AlphaFoldDB" id="A0A9X2AE69"/>
<keyword evidence="3" id="KW-1185">Reference proteome</keyword>
<protein>
    <recommendedName>
        <fullName evidence="4">DUF4083 domain-containing protein</fullName>
    </recommendedName>
</protein>
<name>A0A9X2AE69_9BACL</name>
<keyword evidence="1" id="KW-0472">Membrane</keyword>
<organism evidence="2 3">
    <name type="scientific">Sulfoacidibacillus ferrooxidans</name>
    <dbReference type="NCBI Taxonomy" id="2005001"/>
    <lineage>
        <taxon>Bacteria</taxon>
        <taxon>Bacillati</taxon>
        <taxon>Bacillota</taxon>
        <taxon>Bacilli</taxon>
        <taxon>Bacillales</taxon>
        <taxon>Alicyclobacillaceae</taxon>
        <taxon>Sulfoacidibacillus</taxon>
    </lineage>
</organism>
<accession>A0A9X2AE69</accession>
<gene>
    <name evidence="2" type="ORF">MM817_01297</name>
</gene>
<sequence length="59" mass="6715">MQLANVGFSGLILLLIPMITLIFWIIMLIAILQIRNGVRNISEKLDAIYRLLSDSRKSD</sequence>
<dbReference type="RefSeq" id="WP_241712769.1">
    <property type="nucleotide sequence ID" value="NZ_JALBUF010000003.1"/>
</dbReference>
<keyword evidence="1" id="KW-0812">Transmembrane</keyword>
<feature type="transmembrane region" description="Helical" evidence="1">
    <location>
        <begin position="6"/>
        <end position="32"/>
    </location>
</feature>